<dbReference type="AlphaFoldDB" id="A0A4V1L5R2"/>
<dbReference type="InterPro" id="IPR010998">
    <property type="entry name" value="Integrase_recombinase_N"/>
</dbReference>
<dbReference type="InterPro" id="IPR013762">
    <property type="entry name" value="Integrase-like_cat_sf"/>
</dbReference>
<evidence type="ECO:0000256" key="3">
    <source>
        <dbReference type="ARBA" id="ARBA00023125"/>
    </source>
</evidence>
<dbReference type="PANTHER" id="PTHR30349:SF41">
    <property type="entry name" value="INTEGRASE_RECOMBINASE PROTEIN MJ0367-RELATED"/>
    <property type="match status" value="1"/>
</dbReference>
<keyword evidence="2" id="KW-0229">DNA integration</keyword>
<dbReference type="InterPro" id="IPR044068">
    <property type="entry name" value="CB"/>
</dbReference>
<keyword evidence="4" id="KW-0233">DNA recombination</keyword>
<evidence type="ECO:0000256" key="4">
    <source>
        <dbReference type="ARBA" id="ARBA00023172"/>
    </source>
</evidence>
<evidence type="ECO:0000313" key="9">
    <source>
        <dbReference type="Proteomes" id="UP000289437"/>
    </source>
</evidence>
<dbReference type="InterPro" id="IPR011010">
    <property type="entry name" value="DNA_brk_join_enz"/>
</dbReference>
<keyword evidence="3 5" id="KW-0238">DNA-binding</keyword>
<dbReference type="PROSITE" id="PS51898">
    <property type="entry name" value="TYR_RECOMBINASE"/>
    <property type="match status" value="1"/>
</dbReference>
<dbReference type="EMBL" id="RDSM01000002">
    <property type="protein sequence ID" value="RXH56654.1"/>
    <property type="molecule type" value="Genomic_DNA"/>
</dbReference>
<comment type="caution">
    <text evidence="8">The sequence shown here is derived from an EMBL/GenBank/DDBJ whole genome shotgun (WGS) entry which is preliminary data.</text>
</comment>
<reference evidence="8 9" key="1">
    <citation type="submission" date="2018-11" db="EMBL/GenBank/DDBJ databases">
        <authorList>
            <person name="Mardanov A.V."/>
            <person name="Ravin N.V."/>
            <person name="Dedysh S.N."/>
        </authorList>
    </citation>
    <scope>NUCLEOTIDE SEQUENCE [LARGE SCALE GENOMIC DNA]</scope>
    <source>
        <strain evidence="8 9">AF10</strain>
    </source>
</reference>
<sequence>MYFSTEQFPTQTAVERHLETFVLKLNTDNPTLALLEPTFDTLLDRFIEEERLLEIKKVRPGESCDNVGELSFSTASSYLSVIKRVRAKWGTTRITRLKPMNVQEWLRNLEAAPKTKGHIKAVIHRLYEKAMLWEMVEWQRNPMEFVEIKGISKRRKRPVILTVEQFFLLLPLIPQPYRMMALLAQCSGLRVEEVLALEKPDIHFGKLSMQIVRAVVHGRLKLVKTEYSEDELPLDPDLAAILLDFIREAEREALAMLGDEGAGIIESDLLFVSPMTGRHFHASPIGQDYIRPAGCCLVDCPNCGAVAGEWCKTDFPVPNGKRLPLHDERWDGAGKYGSIGWHTFRHTYRSWLDETGAPMGVQQKLMRHSQISTTMNVYGNALMEAKREANAAVVSRILRSA</sequence>
<dbReference type="GO" id="GO:0006310">
    <property type="term" value="P:DNA recombination"/>
    <property type="evidence" value="ECO:0007669"/>
    <property type="project" value="UniProtKB-KW"/>
</dbReference>
<evidence type="ECO:0000259" key="7">
    <source>
        <dbReference type="PROSITE" id="PS51900"/>
    </source>
</evidence>
<accession>A0A4V1L5R2</accession>
<evidence type="ECO:0000313" key="8">
    <source>
        <dbReference type="EMBL" id="RXH56654.1"/>
    </source>
</evidence>
<dbReference type="InterPro" id="IPR050090">
    <property type="entry name" value="Tyrosine_recombinase_XerCD"/>
</dbReference>
<dbReference type="InterPro" id="IPR002104">
    <property type="entry name" value="Integrase_catalytic"/>
</dbReference>
<name>A0A4V1L5R2_9BACT</name>
<dbReference type="InterPro" id="IPR056911">
    <property type="entry name" value="Phage_Znf_bind_put"/>
</dbReference>
<feature type="domain" description="Tyr recombinase" evidence="6">
    <location>
        <begin position="156"/>
        <end position="391"/>
    </location>
</feature>
<reference evidence="9" key="2">
    <citation type="submission" date="2019-02" db="EMBL/GenBank/DDBJ databases">
        <title>Granulicella sibirica sp. nov., a psychrotolerant acidobacterium isolated from an organic soil layer in forested tundra, West Siberia.</title>
        <authorList>
            <person name="Oshkin I.Y."/>
            <person name="Kulichevskaya I.S."/>
            <person name="Rijpstra W.I.C."/>
            <person name="Sinninghe Damste J.S."/>
            <person name="Rakitin A.L."/>
            <person name="Ravin N.V."/>
            <person name="Dedysh S.N."/>
        </authorList>
    </citation>
    <scope>NUCLEOTIDE SEQUENCE [LARGE SCALE GENOMIC DNA]</scope>
    <source>
        <strain evidence="9">AF10</strain>
    </source>
</reference>
<dbReference type="PANTHER" id="PTHR30349">
    <property type="entry name" value="PHAGE INTEGRASE-RELATED"/>
    <property type="match status" value="1"/>
</dbReference>
<proteinExistence type="inferred from homology"/>
<comment type="similarity">
    <text evidence="1">Belongs to the 'phage' integrase family.</text>
</comment>
<evidence type="ECO:0000256" key="2">
    <source>
        <dbReference type="ARBA" id="ARBA00022908"/>
    </source>
</evidence>
<evidence type="ECO:0000259" key="6">
    <source>
        <dbReference type="PROSITE" id="PS51898"/>
    </source>
</evidence>
<dbReference type="Gene3D" id="1.10.150.130">
    <property type="match status" value="1"/>
</dbReference>
<dbReference type="Proteomes" id="UP000289437">
    <property type="component" value="Unassembled WGS sequence"/>
</dbReference>
<dbReference type="GO" id="GO:0015074">
    <property type="term" value="P:DNA integration"/>
    <property type="evidence" value="ECO:0007669"/>
    <property type="project" value="UniProtKB-KW"/>
</dbReference>
<dbReference type="Pfam" id="PF24623">
    <property type="entry name" value="Phage_zn_bind_8"/>
    <property type="match status" value="1"/>
</dbReference>
<dbReference type="PROSITE" id="PS51900">
    <property type="entry name" value="CB"/>
    <property type="match status" value="1"/>
</dbReference>
<organism evidence="8 9">
    <name type="scientific">Granulicella sibirica</name>
    <dbReference type="NCBI Taxonomy" id="2479048"/>
    <lineage>
        <taxon>Bacteria</taxon>
        <taxon>Pseudomonadati</taxon>
        <taxon>Acidobacteriota</taxon>
        <taxon>Terriglobia</taxon>
        <taxon>Terriglobales</taxon>
        <taxon>Acidobacteriaceae</taxon>
        <taxon>Granulicella</taxon>
    </lineage>
</organism>
<evidence type="ECO:0000256" key="1">
    <source>
        <dbReference type="ARBA" id="ARBA00008857"/>
    </source>
</evidence>
<protein>
    <submittedName>
        <fullName evidence="8">Site-specific recombinase, phage integrase family</fullName>
    </submittedName>
</protein>
<dbReference type="SUPFAM" id="SSF56349">
    <property type="entry name" value="DNA breaking-rejoining enzymes"/>
    <property type="match status" value="1"/>
</dbReference>
<dbReference type="Gene3D" id="1.10.443.10">
    <property type="entry name" value="Intergrase catalytic core"/>
    <property type="match status" value="1"/>
</dbReference>
<feature type="domain" description="Core-binding (CB)" evidence="7">
    <location>
        <begin position="37"/>
        <end position="131"/>
    </location>
</feature>
<evidence type="ECO:0000256" key="5">
    <source>
        <dbReference type="PROSITE-ProRule" id="PRU01248"/>
    </source>
</evidence>
<keyword evidence="9" id="KW-1185">Reference proteome</keyword>
<gene>
    <name evidence="8" type="ORF">GRAN_3511</name>
</gene>
<dbReference type="GO" id="GO:0003677">
    <property type="term" value="F:DNA binding"/>
    <property type="evidence" value="ECO:0007669"/>
    <property type="project" value="UniProtKB-UniRule"/>
</dbReference>